<dbReference type="SUPFAM" id="SSF53335">
    <property type="entry name" value="S-adenosyl-L-methionine-dependent methyltransferases"/>
    <property type="match status" value="1"/>
</dbReference>
<evidence type="ECO:0000259" key="1">
    <source>
        <dbReference type="Pfam" id="PF08241"/>
    </source>
</evidence>
<dbReference type="InterPro" id="IPR013216">
    <property type="entry name" value="Methyltransf_11"/>
</dbReference>
<dbReference type="PANTHER" id="PTHR42912">
    <property type="entry name" value="METHYLTRANSFERASE"/>
    <property type="match status" value="1"/>
</dbReference>
<dbReference type="AlphaFoldDB" id="A0A6J4U1R9"/>
<reference evidence="2" key="1">
    <citation type="submission" date="2020-02" db="EMBL/GenBank/DDBJ databases">
        <authorList>
            <person name="Meier V. D."/>
        </authorList>
    </citation>
    <scope>NUCLEOTIDE SEQUENCE</scope>
    <source>
        <strain evidence="2">AVDCRST_MAG23</strain>
    </source>
</reference>
<dbReference type="InterPro" id="IPR029063">
    <property type="entry name" value="SAM-dependent_MTases_sf"/>
</dbReference>
<gene>
    <name evidence="2" type="ORF">AVDCRST_MAG23-1660</name>
</gene>
<name>A0A6J4U1R9_9SPHN</name>
<feature type="domain" description="Methyltransferase type 11" evidence="1">
    <location>
        <begin position="18"/>
        <end position="117"/>
    </location>
</feature>
<dbReference type="Pfam" id="PF08241">
    <property type="entry name" value="Methyltransf_11"/>
    <property type="match status" value="1"/>
</dbReference>
<protein>
    <recommendedName>
        <fullName evidence="1">Methyltransferase type 11 domain-containing protein</fullName>
    </recommendedName>
</protein>
<evidence type="ECO:0000313" key="2">
    <source>
        <dbReference type="EMBL" id="CAA9538541.1"/>
    </source>
</evidence>
<dbReference type="InterPro" id="IPR050508">
    <property type="entry name" value="Methyltransf_Superfamily"/>
</dbReference>
<dbReference type="CDD" id="cd02440">
    <property type="entry name" value="AdoMet_MTases"/>
    <property type="match status" value="1"/>
</dbReference>
<sequence length="180" mass="19742">MNRLTFDELRLQPEDRVLEVGFGGGELLGWILGWILGATSGQVVGLDVSEAMVERARRRFSGEGRLRLFQGSVEAVPLPTASIDKACSVNNIYFWPDPEAGMAELARVIRPGGNLAICFEPAEELRKWPGHRFGFRVYSQDEVTSLMEAAGFGAIHAAFGTGRKPDRFLLLSGTRLGFNG</sequence>
<organism evidence="2">
    <name type="scientific">uncultured Sphingosinicella sp</name>
    <dbReference type="NCBI Taxonomy" id="478748"/>
    <lineage>
        <taxon>Bacteria</taxon>
        <taxon>Pseudomonadati</taxon>
        <taxon>Pseudomonadota</taxon>
        <taxon>Alphaproteobacteria</taxon>
        <taxon>Sphingomonadales</taxon>
        <taxon>Sphingosinicellaceae</taxon>
        <taxon>Sphingosinicella</taxon>
        <taxon>environmental samples</taxon>
    </lineage>
</organism>
<dbReference type="GO" id="GO:0008757">
    <property type="term" value="F:S-adenosylmethionine-dependent methyltransferase activity"/>
    <property type="evidence" value="ECO:0007669"/>
    <property type="project" value="InterPro"/>
</dbReference>
<dbReference type="Gene3D" id="3.40.50.150">
    <property type="entry name" value="Vaccinia Virus protein VP39"/>
    <property type="match status" value="1"/>
</dbReference>
<dbReference type="EMBL" id="CADCWD010000060">
    <property type="protein sequence ID" value="CAA9538541.1"/>
    <property type="molecule type" value="Genomic_DNA"/>
</dbReference>
<accession>A0A6J4U1R9</accession>
<proteinExistence type="predicted"/>